<comment type="caution">
    <text evidence="10">The sequence shown here is derived from an EMBL/GenBank/DDBJ whole genome shotgun (WGS) entry which is preliminary data.</text>
</comment>
<keyword evidence="5 8" id="KW-1133">Transmembrane helix</keyword>
<reference evidence="10 11" key="1">
    <citation type="journal article" date="2019" name="Int. J. Syst. Evol. Microbiol.">
        <title>The Global Catalogue of Microorganisms (GCM) 10K type strain sequencing project: providing services to taxonomists for standard genome sequencing and annotation.</title>
        <authorList>
            <consortium name="The Broad Institute Genomics Platform"/>
            <consortium name="The Broad Institute Genome Sequencing Center for Infectious Disease"/>
            <person name="Wu L."/>
            <person name="Ma J."/>
        </authorList>
    </citation>
    <scope>NUCLEOTIDE SEQUENCE [LARGE SCALE GENOMIC DNA]</scope>
    <source>
        <strain evidence="10 11">JCM 4395</strain>
    </source>
</reference>
<evidence type="ECO:0000256" key="5">
    <source>
        <dbReference type="ARBA" id="ARBA00022989"/>
    </source>
</evidence>
<feature type="transmembrane region" description="Helical" evidence="8">
    <location>
        <begin position="33"/>
        <end position="53"/>
    </location>
</feature>
<keyword evidence="2" id="KW-0813">Transport</keyword>
<evidence type="ECO:0000256" key="8">
    <source>
        <dbReference type="SAM" id="Phobius"/>
    </source>
</evidence>
<comment type="subcellular location">
    <subcellularLocation>
        <location evidence="1 7">Cell membrane</location>
        <topology evidence="1 7">Multi-pass membrane protein</topology>
    </subcellularLocation>
</comment>
<comment type="similarity">
    <text evidence="7">Belongs to the drug/metabolite transporter (DMT) superfamily. Small multidrug resistance (SMR) (TC 2.A.7.1) family.</text>
</comment>
<gene>
    <name evidence="10" type="ORF">GCM10010276_59810</name>
</gene>
<keyword evidence="11" id="KW-1185">Reference proteome</keyword>
<feature type="transmembrane region" description="Helical" evidence="8">
    <location>
        <begin position="90"/>
        <end position="109"/>
    </location>
</feature>
<organism evidence="10 11">
    <name type="scientific">Streptomyces longisporus</name>
    <dbReference type="NCBI Taxonomy" id="1948"/>
    <lineage>
        <taxon>Bacteria</taxon>
        <taxon>Bacillati</taxon>
        <taxon>Actinomycetota</taxon>
        <taxon>Actinomycetes</taxon>
        <taxon>Kitasatosporales</taxon>
        <taxon>Streptomycetaceae</taxon>
        <taxon>Streptomyces</taxon>
    </lineage>
</organism>
<dbReference type="Gene3D" id="1.10.3730.20">
    <property type="match status" value="1"/>
</dbReference>
<keyword evidence="6 8" id="KW-0472">Membrane</keyword>
<dbReference type="Pfam" id="PF00893">
    <property type="entry name" value="Multi_Drug_Res"/>
    <property type="match status" value="1"/>
</dbReference>
<dbReference type="InterPro" id="IPR037185">
    <property type="entry name" value="EmrE-like"/>
</dbReference>
<dbReference type="PANTHER" id="PTHR30561:SF1">
    <property type="entry name" value="MULTIDRUG TRANSPORTER EMRE"/>
    <property type="match status" value="1"/>
</dbReference>
<feature type="chain" id="PRO_5045315437" evidence="9">
    <location>
        <begin position="18"/>
        <end position="112"/>
    </location>
</feature>
<sequence length="112" mass="11477">MCTLVHMAFLMLLAAIAAEVGGTTAMKFSHGFSRLWPSVLTLAGYGVSFWLLAQTLKTMSVGTAYAIWAGLGTAAIVAIGILFLGEGMTVPKAVGIGLIIVGVVVLNLGGAH</sequence>
<evidence type="ECO:0000256" key="3">
    <source>
        <dbReference type="ARBA" id="ARBA00022475"/>
    </source>
</evidence>
<evidence type="ECO:0000313" key="10">
    <source>
        <dbReference type="EMBL" id="GAA2506970.1"/>
    </source>
</evidence>
<dbReference type="PANTHER" id="PTHR30561">
    <property type="entry name" value="SMR FAMILY PROTON-DEPENDENT DRUG EFFLUX TRANSPORTER SUGE"/>
    <property type="match status" value="1"/>
</dbReference>
<evidence type="ECO:0000256" key="6">
    <source>
        <dbReference type="ARBA" id="ARBA00023136"/>
    </source>
</evidence>
<protein>
    <submittedName>
        <fullName evidence="10">Multidrug efflux SMR transporter</fullName>
    </submittedName>
</protein>
<evidence type="ECO:0000256" key="2">
    <source>
        <dbReference type="ARBA" id="ARBA00022448"/>
    </source>
</evidence>
<feature type="signal peptide" evidence="9">
    <location>
        <begin position="1"/>
        <end position="17"/>
    </location>
</feature>
<dbReference type="InterPro" id="IPR000390">
    <property type="entry name" value="Small_drug/metabolite_transptr"/>
</dbReference>
<keyword evidence="3" id="KW-1003">Cell membrane</keyword>
<evidence type="ECO:0000256" key="1">
    <source>
        <dbReference type="ARBA" id="ARBA00004651"/>
    </source>
</evidence>
<feature type="transmembrane region" description="Helical" evidence="8">
    <location>
        <begin position="65"/>
        <end position="84"/>
    </location>
</feature>
<dbReference type="InterPro" id="IPR045324">
    <property type="entry name" value="Small_multidrug_res"/>
</dbReference>
<dbReference type="EMBL" id="BAAASG010000014">
    <property type="protein sequence ID" value="GAA2506970.1"/>
    <property type="molecule type" value="Genomic_DNA"/>
</dbReference>
<evidence type="ECO:0000256" key="7">
    <source>
        <dbReference type="RuleBase" id="RU003942"/>
    </source>
</evidence>
<name>A0ABN3MRS3_STRLO</name>
<accession>A0ABN3MRS3</accession>
<dbReference type="Proteomes" id="UP001501777">
    <property type="component" value="Unassembled WGS sequence"/>
</dbReference>
<dbReference type="SUPFAM" id="SSF103481">
    <property type="entry name" value="Multidrug resistance efflux transporter EmrE"/>
    <property type="match status" value="1"/>
</dbReference>
<proteinExistence type="inferred from homology"/>
<evidence type="ECO:0000256" key="9">
    <source>
        <dbReference type="SAM" id="SignalP"/>
    </source>
</evidence>
<keyword evidence="9" id="KW-0732">Signal</keyword>
<keyword evidence="4 7" id="KW-0812">Transmembrane</keyword>
<evidence type="ECO:0000256" key="4">
    <source>
        <dbReference type="ARBA" id="ARBA00022692"/>
    </source>
</evidence>
<evidence type="ECO:0000313" key="11">
    <source>
        <dbReference type="Proteomes" id="UP001501777"/>
    </source>
</evidence>